<feature type="region of interest" description="Disordered" evidence="2">
    <location>
        <begin position="249"/>
        <end position="273"/>
    </location>
</feature>
<sequence length="774" mass="89450">MFQEYRLREQLRLAYRAQNDALAKGRSLEQQIGQLSADLASRNEQLQETKDILKMTEDALENKDSLLKKNAIMLDEYKCEAESIRTQLNDMHELHPEIVKMVEDVKSDSSPKEATEGLLSEIATVRQRFKERSAEFDVIHKRLIGAEKQLASIQDSTSYMLSKKFIDAGTSLSGFLWLPFAIVTLWVRGISRRLIKGRKKTTYTRPLVLRAKEYIIREIKARPFLERPARKVLNRWKAKSGVADQIEDRFPSQTRGASSHSTPTIFGQGKESERLETQTPFASELKVATILDEFSFGSFACEFKAIPVEPTNWRERFESEKPDLFFCESAWSGPDSVRRPWKGQIYASVNFEKENRNTLISILEYCKSNGIPTIFWNKEDPTHFDDKVHDFIKSAQLFDFVFTSAAECVVRYEQEYGCKNVFALPFATQPRMFNPIELMEGRTRDIVFAGSWYAVHKERSLLMEQVLDRFLEDGYSLRIIDRHFGTTDENHVFPERFNPYLLPPVDHKELDNVYKSSVFGLNFNTVTDSTTMFARRVFELMSSNTLVLSNYSSGVDDMFGRNVIFVDRDPSRLKAMSEEEVTAIRERALCDVLENHTYEKRWEFILGSIGFSHRKNDKSTTLISHIRNHDEAKATIDHFSKLVSLYPDTQLLILLSKEIPDSEIAVYYEQYNRYGATVVSESYLIKYHDQKASVVHTASMLYVPDCRFPPLSWLGRARLHLSYSGERYIGFDSEKAKYRVAPLDQTKPLLSSSSGFLPLMSERNEQTWNSVFYV</sequence>
<reference evidence="5 6" key="1">
    <citation type="submission" date="2016-10" db="EMBL/GenBank/DDBJ databases">
        <title>The Draft Genome Sequence of the Potato Rhizosphere Bacteria Ochrobactrum sp. IPA7.2.</title>
        <authorList>
            <person name="Gogoleva N.E."/>
            <person name="Khlopko Y.A."/>
            <person name="Burygin G.L."/>
            <person name="Plotnikov A.O."/>
        </authorList>
    </citation>
    <scope>NUCLEOTIDE SEQUENCE [LARGE SCALE GENOMIC DNA]</scope>
    <source>
        <strain evidence="5 6">IPA7.2</strain>
    </source>
</reference>
<evidence type="ECO:0000256" key="3">
    <source>
        <dbReference type="SAM" id="Phobius"/>
    </source>
</evidence>
<evidence type="ECO:0000313" key="6">
    <source>
        <dbReference type="Proteomes" id="UP000182985"/>
    </source>
</evidence>
<feature type="compositionally biased region" description="Polar residues" evidence="2">
    <location>
        <begin position="251"/>
        <end position="265"/>
    </location>
</feature>
<protein>
    <recommendedName>
        <fullName evidence="4">Spore protein YkvP/CgeB glycosyl transferase-like domain-containing protein</fullName>
    </recommendedName>
</protein>
<dbReference type="Pfam" id="PF13524">
    <property type="entry name" value="Glyco_trans_1_2"/>
    <property type="match status" value="1"/>
</dbReference>
<name>A0A1J6HDG1_9HYPH</name>
<evidence type="ECO:0000313" key="5">
    <source>
        <dbReference type="EMBL" id="OIS91125.1"/>
    </source>
</evidence>
<evidence type="ECO:0000256" key="2">
    <source>
        <dbReference type="SAM" id="MobiDB-lite"/>
    </source>
</evidence>
<proteinExistence type="predicted"/>
<comment type="caution">
    <text evidence="5">The sequence shown here is derived from an EMBL/GenBank/DDBJ whole genome shotgun (WGS) entry which is preliminary data.</text>
</comment>
<feature type="coiled-coil region" evidence="1">
    <location>
        <begin position="43"/>
        <end position="94"/>
    </location>
</feature>
<feature type="domain" description="Spore protein YkvP/CgeB glycosyl transferase-like" evidence="4">
    <location>
        <begin position="496"/>
        <end position="606"/>
    </location>
</feature>
<dbReference type="AlphaFoldDB" id="A0A1J6HDG1"/>
<dbReference type="Proteomes" id="UP000182985">
    <property type="component" value="Unassembled WGS sequence"/>
</dbReference>
<feature type="transmembrane region" description="Helical" evidence="3">
    <location>
        <begin position="165"/>
        <end position="187"/>
    </location>
</feature>
<accession>A0A1J6HDG1</accession>
<keyword evidence="3" id="KW-0472">Membrane</keyword>
<organism evidence="5 6">
    <name type="scientific">Brucella cytisi</name>
    <dbReference type="NCBI Taxonomy" id="407152"/>
    <lineage>
        <taxon>Bacteria</taxon>
        <taxon>Pseudomonadati</taxon>
        <taxon>Pseudomonadota</taxon>
        <taxon>Alphaproteobacteria</taxon>
        <taxon>Hyphomicrobiales</taxon>
        <taxon>Brucellaceae</taxon>
        <taxon>Brucella/Ochrobactrum group</taxon>
        <taxon>Brucella</taxon>
    </lineage>
</organism>
<keyword evidence="1" id="KW-0175">Coiled coil</keyword>
<evidence type="ECO:0000256" key="1">
    <source>
        <dbReference type="SAM" id="Coils"/>
    </source>
</evidence>
<keyword evidence="6" id="KW-1185">Reference proteome</keyword>
<keyword evidence="3" id="KW-0812">Transmembrane</keyword>
<gene>
    <name evidence="5" type="ORF">BLA27_23320</name>
</gene>
<dbReference type="EMBL" id="MOEC01000034">
    <property type="protein sequence ID" value="OIS91125.1"/>
    <property type="molecule type" value="Genomic_DNA"/>
</dbReference>
<dbReference type="InterPro" id="IPR055259">
    <property type="entry name" value="YkvP/CgeB_Glyco_trans-like"/>
</dbReference>
<keyword evidence="3" id="KW-1133">Transmembrane helix</keyword>
<evidence type="ECO:0000259" key="4">
    <source>
        <dbReference type="Pfam" id="PF13524"/>
    </source>
</evidence>